<dbReference type="SUPFAM" id="SSF55594">
    <property type="entry name" value="HPr-like"/>
    <property type="match status" value="1"/>
</dbReference>
<keyword evidence="4" id="KW-1185">Reference proteome</keyword>
<dbReference type="RefSeq" id="WP_101303000.1">
    <property type="nucleotide sequence ID" value="NZ_CP025197.1"/>
</dbReference>
<dbReference type="InterPro" id="IPR000032">
    <property type="entry name" value="HPr-like"/>
</dbReference>
<organism evidence="2 4">
    <name type="scientific">Acetivibrio saccincola</name>
    <dbReference type="NCBI Taxonomy" id="1677857"/>
    <lineage>
        <taxon>Bacteria</taxon>
        <taxon>Bacillati</taxon>
        <taxon>Bacillota</taxon>
        <taxon>Clostridia</taxon>
        <taxon>Eubacteriales</taxon>
        <taxon>Oscillospiraceae</taxon>
        <taxon>Acetivibrio</taxon>
    </lineage>
</organism>
<dbReference type="EMBL" id="CP025197">
    <property type="protein sequence ID" value="AUG58494.1"/>
    <property type="molecule type" value="Genomic_DNA"/>
</dbReference>
<evidence type="ECO:0000259" key="1">
    <source>
        <dbReference type="PROSITE" id="PS51350"/>
    </source>
</evidence>
<dbReference type="PANTHER" id="PTHR33705:SF5">
    <property type="entry name" value="HPR-LIKE PROTEIN CRH"/>
    <property type="match status" value="1"/>
</dbReference>
<evidence type="ECO:0000313" key="3">
    <source>
        <dbReference type="EMBL" id="PQQ66305.1"/>
    </source>
</evidence>
<dbReference type="Gene3D" id="3.30.1340.10">
    <property type="entry name" value="HPr-like"/>
    <property type="match status" value="1"/>
</dbReference>
<dbReference type="InterPro" id="IPR050399">
    <property type="entry name" value="HPr"/>
</dbReference>
<dbReference type="PROSITE" id="PS51350">
    <property type="entry name" value="PTS_HPR_DOM"/>
    <property type="match status" value="1"/>
</dbReference>
<dbReference type="Pfam" id="PF00381">
    <property type="entry name" value="PTS-HPr"/>
    <property type="match status" value="1"/>
</dbReference>
<reference evidence="2 4" key="1">
    <citation type="submission" date="2017-12" db="EMBL/GenBank/DDBJ databases">
        <title>Complete genome sequence of Herbivorax saccincola GGR1, a novel Cellulosome-producing hydrolytic bacterium in a thermophilic biogas plant, established by Illumina and Nanopore MinION sequencing.</title>
        <authorList>
            <person name="Pechtl A."/>
            <person name="Ruckert C."/>
            <person name="Koeck D.E."/>
            <person name="Maus I."/>
            <person name="Winkler A."/>
            <person name="Kalinowski J."/>
            <person name="Puhler A."/>
            <person name="Schwarz W.W."/>
            <person name="Zverlov V.V."/>
            <person name="Schluter A."/>
            <person name="Liebl W."/>
        </authorList>
    </citation>
    <scope>NUCLEOTIDE SEQUENCE [LARGE SCALE GENOMIC DNA]</scope>
    <source>
        <strain evidence="2">GGR1</strain>
        <strain evidence="4">SR1</strain>
    </source>
</reference>
<dbReference type="PRINTS" id="PR00107">
    <property type="entry name" value="PHOSPHOCPHPR"/>
</dbReference>
<gene>
    <name evidence="2" type="primary">crh2</name>
    <name evidence="3" type="ORF">B9R14_05770</name>
    <name evidence="2" type="ORF">HVS_13135</name>
</gene>
<dbReference type="PROSITE" id="PS00589">
    <property type="entry name" value="PTS_HPR_SER"/>
    <property type="match status" value="1"/>
</dbReference>
<protein>
    <submittedName>
        <fullName evidence="3">HPr family phosphocarrier protein</fullName>
    </submittedName>
    <submittedName>
        <fullName evidence="2">HPr-like protein Crh</fullName>
    </submittedName>
</protein>
<dbReference type="EMBL" id="NEMB01000003">
    <property type="protein sequence ID" value="PQQ66305.1"/>
    <property type="molecule type" value="Genomic_DNA"/>
</dbReference>
<evidence type="ECO:0000313" key="2">
    <source>
        <dbReference type="EMBL" id="AUG58494.1"/>
    </source>
</evidence>
<dbReference type="NCBIfam" id="TIGR01003">
    <property type="entry name" value="PTS_HPr_family"/>
    <property type="match status" value="1"/>
</dbReference>
<accession>A0A2K9EEB6</accession>
<evidence type="ECO:0000313" key="5">
    <source>
        <dbReference type="Proteomes" id="UP000239720"/>
    </source>
</evidence>
<dbReference type="InterPro" id="IPR002114">
    <property type="entry name" value="PTS_HPr_Ser_P_site"/>
</dbReference>
<feature type="domain" description="HPr" evidence="1">
    <location>
        <begin position="1"/>
        <end position="88"/>
    </location>
</feature>
<name>A0A2K9EEB6_9FIRM</name>
<dbReference type="InterPro" id="IPR035895">
    <property type="entry name" value="HPr-like_sf"/>
</dbReference>
<dbReference type="KEGG" id="hsc:HVS_13135"/>
<dbReference type="Proteomes" id="UP000239720">
    <property type="component" value="Unassembled WGS sequence"/>
</dbReference>
<dbReference type="PANTHER" id="PTHR33705">
    <property type="entry name" value="PHOSPHOCARRIER PROTEIN HPR"/>
    <property type="match status" value="1"/>
</dbReference>
<sequence>MIKETIKVNKENGLEPKQAALFIQKASNYKSNVWIEKGERKANGKSLLGILSLEVAKDSDVTIIAEGEDEEEVLKVLKDFLTSDLEESV</sequence>
<reference evidence="3 5" key="2">
    <citation type="journal article" date="2018" name="Syst. Appl. Microbiol.">
        <title>Characterization and high-quality draft genome sequence of Herbivorax saccincola A7, an anaerobic, alkaliphilic, thermophilic, cellulolytic, and xylanolytic bacterium.</title>
        <authorList>
            <person name="Aikawa S."/>
            <person name="Baramee S."/>
            <person name="Sermsathanaswadi J."/>
            <person name="Thianheng P."/>
            <person name="Tachaapaikoon C."/>
            <person name="Shikata A."/>
            <person name="Waeonukul R."/>
            <person name="Pason P."/>
            <person name="Ratanakhanokchai K."/>
            <person name="Kosugi A."/>
        </authorList>
    </citation>
    <scope>NUCLEOTIDE SEQUENCE [LARGE SCALE GENOMIC DNA]</scope>
    <source>
        <strain evidence="3 5">A7</strain>
    </source>
</reference>
<dbReference type="Proteomes" id="UP000233534">
    <property type="component" value="Chromosome"/>
</dbReference>
<proteinExistence type="predicted"/>
<dbReference type="OrthoDB" id="9809047at2"/>
<evidence type="ECO:0000313" key="4">
    <source>
        <dbReference type="Proteomes" id="UP000233534"/>
    </source>
</evidence>
<dbReference type="AlphaFoldDB" id="A0A2K9EEB6"/>